<sequence length="643" mass="68946">MAESKSSVTASDEAPPNESVGFIGRMNHVVENSVVGRYFCLKERKTTFTTELRAGTVTFLTMAYILAVNGSIVADSGGPCTVNDCTYGKGEPGCMFGTGTTADPGYVACVARAKQSMVTATAVASFVACVLMGVLGNLPFGLAPGMGINAYFTYTVVGFWGSNGMISYRDALAAAFIEGWIFLAISVTGLRGKITQIVPKCIMLATSGGIGLFLAFIGLQTAEGIGLISFESATLVTLGGCRVEDRAPMYTIADTSTVCSIKDGVLQSPRLGPPSPNYACVNKMKMRSPTLWLGIMGGVLMVLLMARGFRGALMIAILFVTFISWIPGHEASFLGAGSQIPGGEARKEYFKKVVQVPNTSFTDLELDFKAFGTSQLWTALITFLYLDLLDCTGTFFSMANYINKRVPGFIHPVTKTFPRMTWAFCVDACSIWIGALLGIPPLTVYVESATGIREGGRTGLTACMIGFYFFVAMFFTPIISSIPPYATGPALILVGALMMENILDIEWKDPTQAIPAFLTIALIPLTYSIAYGIIAGICSYLLLYLLLLGYDLLTAPLFRKSYKDVLLAAKPEVFKSYDVLEAEELARNRARVEALERELQTTNTTIMRATSFIHEKAAMAALNATKAAEAAEGAVKPGVDGSV</sequence>
<evidence type="ECO:0000256" key="6">
    <source>
        <dbReference type="ARBA" id="ARBA00023136"/>
    </source>
</evidence>
<feature type="transmembrane region" description="Helical" evidence="8">
    <location>
        <begin position="312"/>
        <end position="328"/>
    </location>
</feature>
<keyword evidence="3" id="KW-0813">Transport</keyword>
<feature type="region of interest" description="Disordered" evidence="7">
    <location>
        <begin position="1"/>
        <end position="21"/>
    </location>
</feature>
<keyword evidence="6 8" id="KW-0472">Membrane</keyword>
<dbReference type="Proteomes" id="UP001165080">
    <property type="component" value="Unassembled WGS sequence"/>
</dbReference>
<dbReference type="EMBL" id="BRXU01000012">
    <property type="protein sequence ID" value="GLC55340.1"/>
    <property type="molecule type" value="Genomic_DNA"/>
</dbReference>
<dbReference type="InterPro" id="IPR006043">
    <property type="entry name" value="NCS2"/>
</dbReference>
<comment type="similarity">
    <text evidence="2">Belongs to the nucleobase:cation symporter-2 (NCS2) (TC 2.A.40) family. Azg-like subfamily.</text>
</comment>
<feature type="transmembrane region" description="Helical" evidence="8">
    <location>
        <begin position="172"/>
        <end position="191"/>
    </location>
</feature>
<comment type="caution">
    <text evidence="9">The sequence shown here is derived from an EMBL/GenBank/DDBJ whole genome shotgun (WGS) entry which is preliminary data.</text>
</comment>
<protein>
    <recommendedName>
        <fullName evidence="11">Adenine/guanine permease AZG1</fullName>
    </recommendedName>
</protein>
<dbReference type="InterPro" id="IPR045018">
    <property type="entry name" value="Azg-like"/>
</dbReference>
<dbReference type="GO" id="GO:0015854">
    <property type="term" value="P:guanine transport"/>
    <property type="evidence" value="ECO:0007669"/>
    <property type="project" value="TreeGrafter"/>
</dbReference>
<reference evidence="9 10" key="1">
    <citation type="journal article" date="2023" name="Commun. Biol.">
        <title>Reorganization of the ancestral sex-determining regions during the evolution of trioecy in Pleodorina starrii.</title>
        <authorList>
            <person name="Takahashi K."/>
            <person name="Suzuki S."/>
            <person name="Kawai-Toyooka H."/>
            <person name="Yamamoto K."/>
            <person name="Hamaji T."/>
            <person name="Ootsuki R."/>
            <person name="Yamaguchi H."/>
            <person name="Kawachi M."/>
            <person name="Higashiyama T."/>
            <person name="Nozaki H."/>
        </authorList>
    </citation>
    <scope>NUCLEOTIDE SEQUENCE [LARGE SCALE GENOMIC DNA]</scope>
    <source>
        <strain evidence="9 10">NIES-4479</strain>
    </source>
</reference>
<dbReference type="AlphaFoldDB" id="A0A9W6BP62"/>
<evidence type="ECO:0000313" key="9">
    <source>
        <dbReference type="EMBL" id="GLC55340.1"/>
    </source>
</evidence>
<feature type="transmembrane region" description="Helical" evidence="8">
    <location>
        <begin position="540"/>
        <end position="558"/>
    </location>
</feature>
<dbReference type="GO" id="GO:0012505">
    <property type="term" value="C:endomembrane system"/>
    <property type="evidence" value="ECO:0007669"/>
    <property type="project" value="UniProtKB-SubCell"/>
</dbReference>
<dbReference type="Pfam" id="PF00860">
    <property type="entry name" value="Xan_ur_permease"/>
    <property type="match status" value="2"/>
</dbReference>
<feature type="transmembrane region" description="Helical" evidence="8">
    <location>
        <begin position="197"/>
        <end position="219"/>
    </location>
</feature>
<keyword evidence="5 8" id="KW-1133">Transmembrane helix</keyword>
<evidence type="ECO:0000256" key="1">
    <source>
        <dbReference type="ARBA" id="ARBA00004127"/>
    </source>
</evidence>
<dbReference type="GO" id="GO:0015853">
    <property type="term" value="P:adenine transport"/>
    <property type="evidence" value="ECO:0007669"/>
    <property type="project" value="TreeGrafter"/>
</dbReference>
<feature type="compositionally biased region" description="Polar residues" evidence="7">
    <location>
        <begin position="1"/>
        <end position="10"/>
    </location>
</feature>
<accession>A0A9W6BP62</accession>
<dbReference type="OrthoDB" id="431212at2759"/>
<evidence type="ECO:0000256" key="4">
    <source>
        <dbReference type="ARBA" id="ARBA00022692"/>
    </source>
</evidence>
<evidence type="ECO:0008006" key="11">
    <source>
        <dbReference type="Google" id="ProtNLM"/>
    </source>
</evidence>
<name>A0A9W6BP62_9CHLO</name>
<evidence type="ECO:0000256" key="2">
    <source>
        <dbReference type="ARBA" id="ARBA00005697"/>
    </source>
</evidence>
<evidence type="ECO:0000256" key="8">
    <source>
        <dbReference type="SAM" id="Phobius"/>
    </source>
</evidence>
<dbReference type="GO" id="GO:0005345">
    <property type="term" value="F:purine nucleobase transmembrane transporter activity"/>
    <property type="evidence" value="ECO:0007669"/>
    <property type="project" value="TreeGrafter"/>
</dbReference>
<gene>
    <name evidence="9" type="primary">PLEST007791</name>
    <name evidence="9" type="ORF">PLESTB_000974300</name>
</gene>
<feature type="transmembrane region" description="Helical" evidence="8">
    <location>
        <begin position="141"/>
        <end position="160"/>
    </location>
</feature>
<keyword evidence="4 8" id="KW-0812">Transmembrane</keyword>
<dbReference type="GO" id="GO:0005886">
    <property type="term" value="C:plasma membrane"/>
    <property type="evidence" value="ECO:0007669"/>
    <property type="project" value="TreeGrafter"/>
</dbReference>
<feature type="transmembrane region" description="Helical" evidence="8">
    <location>
        <begin position="485"/>
        <end position="503"/>
    </location>
</feature>
<feature type="transmembrane region" description="Helical" evidence="8">
    <location>
        <begin position="117"/>
        <end position="135"/>
    </location>
</feature>
<dbReference type="PANTHER" id="PTHR43337">
    <property type="entry name" value="XANTHINE/URACIL PERMEASE C887.17-RELATED"/>
    <property type="match status" value="1"/>
</dbReference>
<feature type="transmembrane region" description="Helical" evidence="8">
    <location>
        <begin position="421"/>
        <end position="446"/>
    </location>
</feature>
<feature type="transmembrane region" description="Helical" evidence="8">
    <location>
        <begin position="458"/>
        <end position="479"/>
    </location>
</feature>
<feature type="transmembrane region" description="Helical" evidence="8">
    <location>
        <begin position="515"/>
        <end position="534"/>
    </location>
</feature>
<feature type="transmembrane region" description="Helical" evidence="8">
    <location>
        <begin position="290"/>
        <end position="306"/>
    </location>
</feature>
<comment type="subcellular location">
    <subcellularLocation>
        <location evidence="1">Endomembrane system</location>
        <topology evidence="1">Multi-pass membrane protein</topology>
    </subcellularLocation>
</comment>
<evidence type="ECO:0000256" key="5">
    <source>
        <dbReference type="ARBA" id="ARBA00022989"/>
    </source>
</evidence>
<evidence type="ECO:0000313" key="10">
    <source>
        <dbReference type="Proteomes" id="UP001165080"/>
    </source>
</evidence>
<dbReference type="PANTHER" id="PTHR43337:SF1">
    <property type="entry name" value="XANTHINE_URACIL PERMEASE C887.17-RELATED"/>
    <property type="match status" value="1"/>
</dbReference>
<evidence type="ECO:0000256" key="3">
    <source>
        <dbReference type="ARBA" id="ARBA00022448"/>
    </source>
</evidence>
<organism evidence="9 10">
    <name type="scientific">Pleodorina starrii</name>
    <dbReference type="NCBI Taxonomy" id="330485"/>
    <lineage>
        <taxon>Eukaryota</taxon>
        <taxon>Viridiplantae</taxon>
        <taxon>Chlorophyta</taxon>
        <taxon>core chlorophytes</taxon>
        <taxon>Chlorophyceae</taxon>
        <taxon>CS clade</taxon>
        <taxon>Chlamydomonadales</taxon>
        <taxon>Volvocaceae</taxon>
        <taxon>Pleodorina</taxon>
    </lineage>
</organism>
<proteinExistence type="inferred from homology"/>
<keyword evidence="10" id="KW-1185">Reference proteome</keyword>
<evidence type="ECO:0000256" key="7">
    <source>
        <dbReference type="SAM" id="MobiDB-lite"/>
    </source>
</evidence>
<feature type="transmembrane region" description="Helical" evidence="8">
    <location>
        <begin position="376"/>
        <end position="401"/>
    </location>
</feature>